<proteinExistence type="predicted"/>
<dbReference type="Proteomes" id="UP001163321">
    <property type="component" value="Chromosome 9"/>
</dbReference>
<gene>
    <name evidence="1" type="ORF">PsorP6_013547</name>
</gene>
<accession>A0ACC0VHW1</accession>
<sequence length="479" mass="51899">MQHATESAARAFKTWKEVGVQHRQRVMLKLQHLIREHTEELAVSITNEQGKTLADARGDVFRGLEVVEHTCGAATLMMGETVENLATSLDTYSYKQPLGVCAGICPFNFPAMIPLWMFPTGTVTGNTYVLKPSEKDPGATMVRMLVVFRFELDDESPMYSLCCHILARLAQEAGLPDGVLNVIHGAHDTVKFICDAPEIKAISFVGGNQAGEYIHARGSANGKRVQANLGAKNHAVIMPDCDKEQAVGALAGAAFGAAGQRCMALSVVVFVGKSKDWVHDIVQKAKEMKVNGGMELDTDVGPLITVAAKERAERLIQQGVDHGAEILLDGRKIKVPKYPNGNFVGPTVLNNVTADNPAYTEEIFAPVLVCTSVDTLDEAIALINRNPYGNGTSIFTSSGAAARKFQHEVDVGQVGINVPIPVPLPMFSFTGSRASIRGDLNFYGKAGINFYTQLKTVTSLWDYNEKTRYSAVMPTLGQK</sequence>
<keyword evidence="2" id="KW-1185">Reference proteome</keyword>
<reference evidence="1 2" key="1">
    <citation type="journal article" date="2022" name="bioRxiv">
        <title>The genome of the oomycete Peronosclerospora sorghi, a cosmopolitan pathogen of maize and sorghum, is inflated with dispersed pseudogenes.</title>
        <authorList>
            <person name="Fletcher K."/>
            <person name="Martin F."/>
            <person name="Isakeit T."/>
            <person name="Cavanaugh K."/>
            <person name="Magill C."/>
            <person name="Michelmore R."/>
        </authorList>
    </citation>
    <scope>NUCLEOTIDE SEQUENCE [LARGE SCALE GENOMIC DNA]</scope>
    <source>
        <strain evidence="1">P6</strain>
    </source>
</reference>
<evidence type="ECO:0000313" key="2">
    <source>
        <dbReference type="Proteomes" id="UP001163321"/>
    </source>
</evidence>
<dbReference type="EMBL" id="CM047588">
    <property type="protein sequence ID" value="KAI9905328.1"/>
    <property type="molecule type" value="Genomic_DNA"/>
</dbReference>
<organism evidence="1 2">
    <name type="scientific">Peronosclerospora sorghi</name>
    <dbReference type="NCBI Taxonomy" id="230839"/>
    <lineage>
        <taxon>Eukaryota</taxon>
        <taxon>Sar</taxon>
        <taxon>Stramenopiles</taxon>
        <taxon>Oomycota</taxon>
        <taxon>Peronosporomycetes</taxon>
        <taxon>Peronosporales</taxon>
        <taxon>Peronosporaceae</taxon>
        <taxon>Peronosclerospora</taxon>
    </lineage>
</organism>
<evidence type="ECO:0000313" key="1">
    <source>
        <dbReference type="EMBL" id="KAI9905328.1"/>
    </source>
</evidence>
<protein>
    <submittedName>
        <fullName evidence="1">Uncharacterized protein</fullName>
    </submittedName>
</protein>
<name>A0ACC0VHW1_9STRA</name>
<comment type="caution">
    <text evidence="1">The sequence shown here is derived from an EMBL/GenBank/DDBJ whole genome shotgun (WGS) entry which is preliminary data.</text>
</comment>